<feature type="transmembrane region" description="Helical" evidence="2">
    <location>
        <begin position="9"/>
        <end position="27"/>
    </location>
</feature>
<accession>A0A517LDI8</accession>
<keyword evidence="2" id="KW-0812">Transmembrane</keyword>
<dbReference type="Proteomes" id="UP000316270">
    <property type="component" value="Chromosome 10"/>
</dbReference>
<protein>
    <submittedName>
        <fullName evidence="3">Uncharacterized protein</fullName>
    </submittedName>
</protein>
<reference evidence="3 4" key="1">
    <citation type="submission" date="2019-07" db="EMBL/GenBank/DDBJ databases">
        <title>Finished genome of Venturia effusa.</title>
        <authorList>
            <person name="Young C.A."/>
            <person name="Cox M.P."/>
            <person name="Ganley A.R.D."/>
            <person name="David W.J."/>
        </authorList>
    </citation>
    <scope>NUCLEOTIDE SEQUENCE [LARGE SCALE GENOMIC DNA]</scope>
    <source>
        <strain evidence="4">albino</strain>
    </source>
</reference>
<proteinExistence type="predicted"/>
<sequence length="405" mass="45579">MQHPRLTKIHAITALGIASILYLSWIYPTLRIKSRLVKTWAGVPRRIVVFGDSFSDIGVYLIDPPKDEEMPIRDPAAGQRWTETLCEEFLCDAIHNFARSTKDPEATYAGGAVIDNDVYVKTTQNDSTSLGLLPDLKAQVQHWLRWEERKSVKAMDDVSKDETIFAISFGFFDIFQYGILELEDAQKAITQSMLVLLQQLDVIAEHSSSAPQVLISGLWDVTFAPHFHSLSSSENKTAPHFGEAQHKMIYLVRYWNTALQQTLMTWTKGDVFYLNWQNWVTDQIRITQLHQLKIVDSSGNGEETVVFDDVTNPCLLNSSANNSTASSQEGAGNPDRCPKPERNLFWDQAHFSGRAHNLLGQEAVKVVESNLTTNAEVRNQSTKAEWSSTNQMVKIHLIPGLAPGY</sequence>
<evidence type="ECO:0000256" key="2">
    <source>
        <dbReference type="SAM" id="Phobius"/>
    </source>
</evidence>
<name>A0A517LDI8_9PEZI</name>
<keyword evidence="2" id="KW-1133">Transmembrane helix</keyword>
<dbReference type="AlphaFoldDB" id="A0A517LDI8"/>
<feature type="region of interest" description="Disordered" evidence="1">
    <location>
        <begin position="318"/>
        <end position="339"/>
    </location>
</feature>
<dbReference type="EMBL" id="CP042194">
    <property type="protein sequence ID" value="QDS73708.1"/>
    <property type="molecule type" value="Genomic_DNA"/>
</dbReference>
<dbReference type="InterPro" id="IPR036514">
    <property type="entry name" value="SGNH_hydro_sf"/>
</dbReference>
<evidence type="ECO:0000313" key="3">
    <source>
        <dbReference type="EMBL" id="QDS73708.1"/>
    </source>
</evidence>
<dbReference type="OrthoDB" id="5278722at2759"/>
<organism evidence="3 4">
    <name type="scientific">Venturia effusa</name>
    <dbReference type="NCBI Taxonomy" id="50376"/>
    <lineage>
        <taxon>Eukaryota</taxon>
        <taxon>Fungi</taxon>
        <taxon>Dikarya</taxon>
        <taxon>Ascomycota</taxon>
        <taxon>Pezizomycotina</taxon>
        <taxon>Dothideomycetes</taxon>
        <taxon>Pleosporomycetidae</taxon>
        <taxon>Venturiales</taxon>
        <taxon>Venturiaceae</taxon>
        <taxon>Venturia</taxon>
    </lineage>
</organism>
<feature type="compositionally biased region" description="Low complexity" evidence="1">
    <location>
        <begin position="318"/>
        <end position="327"/>
    </location>
</feature>
<keyword evidence="2" id="KW-0472">Membrane</keyword>
<keyword evidence="4" id="KW-1185">Reference proteome</keyword>
<evidence type="ECO:0000313" key="4">
    <source>
        <dbReference type="Proteomes" id="UP000316270"/>
    </source>
</evidence>
<dbReference type="Gene3D" id="3.40.50.1110">
    <property type="entry name" value="SGNH hydrolase"/>
    <property type="match status" value="1"/>
</dbReference>
<gene>
    <name evidence="3" type="ORF">FKW77_003406</name>
</gene>
<evidence type="ECO:0000256" key="1">
    <source>
        <dbReference type="SAM" id="MobiDB-lite"/>
    </source>
</evidence>
<dbReference type="STRING" id="50376.A0A517LDI8"/>